<proteinExistence type="predicted"/>
<organism evidence="4 5">
    <name type="scientific">Levilactobacillus parabrevis ATCC 53295</name>
    <dbReference type="NCBI Taxonomy" id="1267003"/>
    <lineage>
        <taxon>Bacteria</taxon>
        <taxon>Bacillati</taxon>
        <taxon>Bacillota</taxon>
        <taxon>Bacilli</taxon>
        <taxon>Lactobacillales</taxon>
        <taxon>Lactobacillaceae</taxon>
        <taxon>Levilactobacillus</taxon>
    </lineage>
</organism>
<accession>A0A0R1GTQ8</accession>
<evidence type="ECO:0000256" key="1">
    <source>
        <dbReference type="ARBA" id="ARBA00023125"/>
    </source>
</evidence>
<dbReference type="Proteomes" id="UP000051176">
    <property type="component" value="Unassembled WGS sequence"/>
</dbReference>
<dbReference type="GO" id="GO:0003677">
    <property type="term" value="F:DNA binding"/>
    <property type="evidence" value="ECO:0007669"/>
    <property type="project" value="UniProtKB-UniRule"/>
</dbReference>
<evidence type="ECO:0000313" key="4">
    <source>
        <dbReference type="EMBL" id="KRK37359.1"/>
    </source>
</evidence>
<dbReference type="eggNOG" id="COG1309">
    <property type="taxonomic scope" value="Bacteria"/>
</dbReference>
<protein>
    <submittedName>
        <fullName evidence="4">Transcriptional regulator, TetR family</fullName>
    </submittedName>
</protein>
<dbReference type="InterPro" id="IPR009057">
    <property type="entry name" value="Homeodomain-like_sf"/>
</dbReference>
<dbReference type="PANTHER" id="PTHR43479:SF11">
    <property type="entry name" value="ACREF_ENVCD OPERON REPRESSOR-RELATED"/>
    <property type="match status" value="1"/>
</dbReference>
<dbReference type="RefSeq" id="WP_020088718.1">
    <property type="nucleotide sequence ID" value="NZ_AZCZ01000011.1"/>
</dbReference>
<dbReference type="InterPro" id="IPR036271">
    <property type="entry name" value="Tet_transcr_reg_TetR-rel_C_sf"/>
</dbReference>
<dbReference type="SUPFAM" id="SSF48498">
    <property type="entry name" value="Tetracyclin repressor-like, C-terminal domain"/>
    <property type="match status" value="1"/>
</dbReference>
<dbReference type="AlphaFoldDB" id="A0A0R1GTQ8"/>
<dbReference type="InterPro" id="IPR023772">
    <property type="entry name" value="DNA-bd_HTH_TetR-type_CS"/>
</dbReference>
<dbReference type="InterPro" id="IPR001647">
    <property type="entry name" value="HTH_TetR"/>
</dbReference>
<dbReference type="PRINTS" id="PR00455">
    <property type="entry name" value="HTHTETR"/>
</dbReference>
<dbReference type="PATRIC" id="fig|1267003.4.peg.238"/>
<dbReference type="InterPro" id="IPR050624">
    <property type="entry name" value="HTH-type_Tx_Regulator"/>
</dbReference>
<dbReference type="EMBL" id="AZCZ01000011">
    <property type="protein sequence ID" value="KRK37359.1"/>
    <property type="molecule type" value="Genomic_DNA"/>
</dbReference>
<dbReference type="SUPFAM" id="SSF46689">
    <property type="entry name" value="Homeodomain-like"/>
    <property type="match status" value="1"/>
</dbReference>
<dbReference type="Pfam" id="PF00440">
    <property type="entry name" value="TetR_N"/>
    <property type="match status" value="1"/>
</dbReference>
<name>A0A0R1GTQ8_9LACO</name>
<evidence type="ECO:0000259" key="3">
    <source>
        <dbReference type="PROSITE" id="PS50977"/>
    </source>
</evidence>
<reference evidence="4 5" key="1">
    <citation type="journal article" date="2015" name="Genome Announc.">
        <title>Expanding the biotechnology potential of lactobacilli through comparative genomics of 213 strains and associated genera.</title>
        <authorList>
            <person name="Sun Z."/>
            <person name="Harris H.M."/>
            <person name="McCann A."/>
            <person name="Guo C."/>
            <person name="Argimon S."/>
            <person name="Zhang W."/>
            <person name="Yang X."/>
            <person name="Jeffery I.B."/>
            <person name="Cooney J.C."/>
            <person name="Kagawa T.F."/>
            <person name="Liu W."/>
            <person name="Song Y."/>
            <person name="Salvetti E."/>
            <person name="Wrobel A."/>
            <person name="Rasinkangas P."/>
            <person name="Parkhill J."/>
            <person name="Rea M.C."/>
            <person name="O'Sullivan O."/>
            <person name="Ritari J."/>
            <person name="Douillard F.P."/>
            <person name="Paul Ross R."/>
            <person name="Yang R."/>
            <person name="Briner A.E."/>
            <person name="Felis G.E."/>
            <person name="de Vos W.M."/>
            <person name="Barrangou R."/>
            <person name="Klaenhammer T.R."/>
            <person name="Caufield P.W."/>
            <person name="Cui Y."/>
            <person name="Zhang H."/>
            <person name="O'Toole P.W."/>
        </authorList>
    </citation>
    <scope>NUCLEOTIDE SEQUENCE [LARGE SCALE GENOMIC DNA]</scope>
    <source>
        <strain evidence="4 5">ATCC 53295</strain>
    </source>
</reference>
<dbReference type="PROSITE" id="PS50977">
    <property type="entry name" value="HTH_TETR_2"/>
    <property type="match status" value="1"/>
</dbReference>
<keyword evidence="1 2" id="KW-0238">DNA-binding</keyword>
<evidence type="ECO:0000313" key="5">
    <source>
        <dbReference type="Proteomes" id="UP000051176"/>
    </source>
</evidence>
<gene>
    <name evidence="4" type="ORF">FD07_GL000227</name>
</gene>
<dbReference type="Gene3D" id="1.10.357.10">
    <property type="entry name" value="Tetracycline Repressor, domain 2"/>
    <property type="match status" value="1"/>
</dbReference>
<dbReference type="PROSITE" id="PS01081">
    <property type="entry name" value="HTH_TETR_1"/>
    <property type="match status" value="1"/>
</dbReference>
<comment type="caution">
    <text evidence="4">The sequence shown here is derived from an EMBL/GenBank/DDBJ whole genome shotgun (WGS) entry which is preliminary data.</text>
</comment>
<feature type="domain" description="HTH tetR-type" evidence="3">
    <location>
        <begin position="21"/>
        <end position="81"/>
    </location>
</feature>
<dbReference type="STRING" id="357278.IV61_GL001899"/>
<keyword evidence="5" id="KW-1185">Reference proteome</keyword>
<sequence length="219" mass="25247">MSVNKILDQFPATIQATKELTQKQKDVLIASIQLFAKQGYANTSTHQIAVAAHQSEGTMFKHFKSKANILRVALEPVIFQIIPDVAAELKKDTLSKPFTNLHDFLIIFVQNRMEFAEANQDAIKVFFSELLYNEDLRQEFIDVARDQFIVSFEGTVTKLQKHNLIIDWPFTMIFRYIASVVAGYILDRYVLFPNRDWDDDNEAKYLVAELEKVLKPEQA</sequence>
<evidence type="ECO:0000256" key="2">
    <source>
        <dbReference type="PROSITE-ProRule" id="PRU00335"/>
    </source>
</evidence>
<feature type="DNA-binding region" description="H-T-H motif" evidence="2">
    <location>
        <begin position="44"/>
        <end position="63"/>
    </location>
</feature>
<dbReference type="PANTHER" id="PTHR43479">
    <property type="entry name" value="ACREF/ENVCD OPERON REPRESSOR-RELATED"/>
    <property type="match status" value="1"/>
</dbReference>